<evidence type="ECO:0000256" key="7">
    <source>
        <dbReference type="ARBA" id="ARBA00022634"/>
    </source>
</evidence>
<keyword evidence="15" id="KW-0234">DNA repair</keyword>
<evidence type="ECO:0000256" key="8">
    <source>
        <dbReference type="ARBA" id="ARBA00022679"/>
    </source>
</evidence>
<dbReference type="Pfam" id="PF14791">
    <property type="entry name" value="DNA_pol_B_thumb"/>
    <property type="match status" value="1"/>
</dbReference>
<evidence type="ECO:0000256" key="10">
    <source>
        <dbReference type="ARBA" id="ARBA00022705"/>
    </source>
</evidence>
<evidence type="ECO:0000256" key="19">
    <source>
        <dbReference type="ARBA" id="ARBA00044678"/>
    </source>
</evidence>
<dbReference type="Gene3D" id="3.30.210.10">
    <property type="entry name" value="DNA polymerase, thumb domain"/>
    <property type="match status" value="1"/>
</dbReference>
<dbReference type="InterPro" id="IPR002008">
    <property type="entry name" value="DNA_pol_X_beta-like"/>
</dbReference>
<name>A0A0G0MUL5_9BACT</name>
<keyword evidence="9" id="KW-0548">Nucleotidyltransferase</keyword>
<dbReference type="InterPro" id="IPR029398">
    <property type="entry name" value="PolB_thumb"/>
</dbReference>
<dbReference type="InterPro" id="IPR022311">
    <property type="entry name" value="PolX-like"/>
</dbReference>
<evidence type="ECO:0000256" key="18">
    <source>
        <dbReference type="ARBA" id="ARBA00044632"/>
    </source>
</evidence>
<accession>A0A0G0MUL5</accession>
<proteinExistence type="predicted"/>
<evidence type="ECO:0000256" key="3">
    <source>
        <dbReference type="ARBA" id="ARBA00012417"/>
    </source>
</evidence>
<dbReference type="InterPro" id="IPR037160">
    <property type="entry name" value="DNA_Pol_thumb_sf"/>
</dbReference>
<evidence type="ECO:0000313" key="26">
    <source>
        <dbReference type="Proteomes" id="UP000033935"/>
    </source>
</evidence>
<dbReference type="InterPro" id="IPR027421">
    <property type="entry name" value="DNA_pol_lamdba_lyase_dom_sf"/>
</dbReference>
<dbReference type="EC" id="4.2.99.18" evidence="4"/>
<evidence type="ECO:0000256" key="1">
    <source>
        <dbReference type="ARBA" id="ARBA00001946"/>
    </source>
</evidence>
<evidence type="ECO:0000259" key="23">
    <source>
        <dbReference type="SMART" id="SM00481"/>
    </source>
</evidence>
<comment type="catalytic activity">
    <reaction evidence="19">
        <text>a 5'-end 2'-deoxyribose-2'-deoxyribonucleotide-DNA = (2E,4S)-4-hydroxypenten-2-al-5-phosphate + a 5'-end 5'-phospho-2'-deoxyribonucleoside-DNA + H(+)</text>
        <dbReference type="Rhea" id="RHEA:76255"/>
        <dbReference type="Rhea" id="RHEA-COMP:13180"/>
        <dbReference type="Rhea" id="RHEA-COMP:18657"/>
        <dbReference type="ChEBI" id="CHEBI:15378"/>
        <dbReference type="ChEBI" id="CHEBI:136412"/>
        <dbReference type="ChEBI" id="CHEBI:195194"/>
        <dbReference type="ChEBI" id="CHEBI:195195"/>
    </reaction>
</comment>
<feature type="domain" description="Polymerase/histidinol phosphatase N-terminal" evidence="23">
    <location>
        <begin position="344"/>
        <end position="423"/>
    </location>
</feature>
<dbReference type="GO" id="GO:0003887">
    <property type="term" value="F:DNA-directed DNA polymerase activity"/>
    <property type="evidence" value="ECO:0007669"/>
    <property type="project" value="UniProtKB-KW"/>
</dbReference>
<dbReference type="Gene3D" id="3.30.460.10">
    <property type="entry name" value="Beta Polymerase, domain 2"/>
    <property type="match status" value="1"/>
</dbReference>
<dbReference type="Gene3D" id="1.10.150.20">
    <property type="entry name" value="5' to 3' exonuclease, C-terminal subdomain"/>
    <property type="match status" value="1"/>
</dbReference>
<dbReference type="InterPro" id="IPR050243">
    <property type="entry name" value="PHP_phosphatase"/>
</dbReference>
<evidence type="ECO:0000256" key="6">
    <source>
        <dbReference type="ARBA" id="ARBA00022481"/>
    </source>
</evidence>
<evidence type="ECO:0000256" key="16">
    <source>
        <dbReference type="ARBA" id="ARBA00035717"/>
    </source>
</evidence>
<dbReference type="Gene3D" id="1.10.150.110">
    <property type="entry name" value="DNA polymerase beta, N-terminal domain-like"/>
    <property type="match status" value="1"/>
</dbReference>
<dbReference type="PIRSF" id="PIRSF005047">
    <property type="entry name" value="UCP005047_YshC"/>
    <property type="match status" value="1"/>
</dbReference>
<dbReference type="GO" id="GO:0140078">
    <property type="term" value="F:class I DNA-(apurinic or apyrimidinic site) endonuclease activity"/>
    <property type="evidence" value="ECO:0007669"/>
    <property type="project" value="UniProtKB-EC"/>
</dbReference>
<feature type="domain" description="DNA-directed DNA polymerase X" evidence="24">
    <location>
        <begin position="6"/>
        <end position="320"/>
    </location>
</feature>
<evidence type="ECO:0000256" key="21">
    <source>
        <dbReference type="ARBA" id="ARBA00049244"/>
    </source>
</evidence>
<dbReference type="SMART" id="SM00483">
    <property type="entry name" value="POLXc"/>
    <property type="match status" value="1"/>
</dbReference>
<dbReference type="PANTHER" id="PTHR36928:SF1">
    <property type="entry name" value="PHOSPHATASE YCDX-RELATED"/>
    <property type="match status" value="1"/>
</dbReference>
<dbReference type="InterPro" id="IPR043519">
    <property type="entry name" value="NT_sf"/>
</dbReference>
<evidence type="ECO:0000256" key="20">
    <source>
        <dbReference type="ARBA" id="ARBA00045548"/>
    </source>
</evidence>
<keyword evidence="6" id="KW-0488">Methylation</keyword>
<gene>
    <name evidence="25" type="ORF">UT30_C0012G0017</name>
</gene>
<dbReference type="InterPro" id="IPR010996">
    <property type="entry name" value="HHH_MUS81"/>
</dbReference>
<feature type="domain" description="Helix-hairpin-helix DNA-binding motif class 1" evidence="22">
    <location>
        <begin position="98"/>
        <end position="117"/>
    </location>
</feature>
<dbReference type="InterPro" id="IPR003583">
    <property type="entry name" value="Hlx-hairpin-Hlx_DNA-bd_motif"/>
</dbReference>
<dbReference type="SMART" id="SM00278">
    <property type="entry name" value="HhH1"/>
    <property type="match status" value="3"/>
</dbReference>
<evidence type="ECO:0000259" key="22">
    <source>
        <dbReference type="SMART" id="SM00278"/>
    </source>
</evidence>
<evidence type="ECO:0000259" key="24">
    <source>
        <dbReference type="SMART" id="SM00483"/>
    </source>
</evidence>
<dbReference type="PRINTS" id="PR00870">
    <property type="entry name" value="DNAPOLXBETA"/>
</dbReference>
<dbReference type="SUPFAM" id="SSF47802">
    <property type="entry name" value="DNA polymerase beta, N-terminal domain-like"/>
    <property type="match status" value="1"/>
</dbReference>
<dbReference type="SUPFAM" id="SSF81301">
    <property type="entry name" value="Nucleotidyltransferase"/>
    <property type="match status" value="1"/>
</dbReference>
<dbReference type="GO" id="GO:0005829">
    <property type="term" value="C:cytosol"/>
    <property type="evidence" value="ECO:0007669"/>
    <property type="project" value="TreeGrafter"/>
</dbReference>
<dbReference type="CDD" id="cd00141">
    <property type="entry name" value="NT_POLXc"/>
    <property type="match status" value="1"/>
</dbReference>
<dbReference type="GO" id="GO:0008270">
    <property type="term" value="F:zinc ion binding"/>
    <property type="evidence" value="ECO:0007669"/>
    <property type="project" value="TreeGrafter"/>
</dbReference>
<dbReference type="InterPro" id="IPR002054">
    <property type="entry name" value="DNA-dir_DNA_pol_X"/>
</dbReference>
<evidence type="ECO:0000256" key="2">
    <source>
        <dbReference type="ARBA" id="ARBA00004496"/>
    </source>
</evidence>
<dbReference type="EC" id="2.7.7.7" evidence="3"/>
<evidence type="ECO:0000256" key="13">
    <source>
        <dbReference type="ARBA" id="ARBA00022932"/>
    </source>
</evidence>
<keyword evidence="8" id="KW-0808">Transferase</keyword>
<dbReference type="Pfam" id="PF14716">
    <property type="entry name" value="HHH_8"/>
    <property type="match status" value="1"/>
</dbReference>
<comment type="function">
    <text evidence="20">Repair polymerase that plays a key role in base-excision repair. During this process, the damaged base is excised by specific DNA glycosylases, the DNA backbone is nicked at the abasic site by an apurinic/apyrimidic (AP) endonuclease, and POLB removes 5'-deoxyribose-phosphate from the preincised AP site acting as a 5'-deoxyribose-phosphate lyase (5'-dRP lyase); through its DNA polymerase activity, it adds one nucleotide to the 3' end of the arising single-nucleotide gap. Conducts 'gap-filling' DNA synthesis in a stepwise distributive fashion rather than in a processive fashion as for other DNA polymerases. It is also able to cleave sugar-phosphate bonds 3' to an intact AP site, acting as an AP lyase.</text>
</comment>
<comment type="catalytic activity">
    <reaction evidence="21">
        <text>DNA(n) + a 2'-deoxyribonucleoside 5'-triphosphate = DNA(n+1) + diphosphate</text>
        <dbReference type="Rhea" id="RHEA:22508"/>
        <dbReference type="Rhea" id="RHEA-COMP:17339"/>
        <dbReference type="Rhea" id="RHEA-COMP:17340"/>
        <dbReference type="ChEBI" id="CHEBI:33019"/>
        <dbReference type="ChEBI" id="CHEBI:61560"/>
        <dbReference type="ChEBI" id="CHEBI:173112"/>
        <dbReference type="EC" id="2.7.7.7"/>
    </reaction>
</comment>
<dbReference type="Proteomes" id="UP000033935">
    <property type="component" value="Unassembled WGS sequence"/>
</dbReference>
<comment type="caution">
    <text evidence="25">The sequence shown here is derived from an EMBL/GenBank/DDBJ whole genome shotgun (WGS) entry which is preliminary data.</text>
</comment>
<dbReference type="InterPro" id="IPR047967">
    <property type="entry name" value="PolX_PHP"/>
</dbReference>
<dbReference type="SMART" id="SM00481">
    <property type="entry name" value="POLIIIAc"/>
    <property type="match status" value="1"/>
</dbReference>
<reference evidence="25 26" key="1">
    <citation type="journal article" date="2015" name="Nature">
        <title>rRNA introns, odd ribosomes, and small enigmatic genomes across a large radiation of phyla.</title>
        <authorList>
            <person name="Brown C.T."/>
            <person name="Hug L.A."/>
            <person name="Thomas B.C."/>
            <person name="Sharon I."/>
            <person name="Castelle C.J."/>
            <person name="Singh A."/>
            <person name="Wilkins M.J."/>
            <person name="Williams K.H."/>
            <person name="Banfield J.F."/>
        </authorList>
    </citation>
    <scope>NUCLEOTIDE SEQUENCE [LARGE SCALE GENOMIC DNA]</scope>
</reference>
<keyword evidence="7" id="KW-0237">DNA synthesis</keyword>
<dbReference type="InterPro" id="IPR010994">
    <property type="entry name" value="RuvA_2-like"/>
</dbReference>
<dbReference type="AlphaFoldDB" id="A0A0G0MUL5"/>
<dbReference type="SUPFAM" id="SSF89550">
    <property type="entry name" value="PHP domain-like"/>
    <property type="match status" value="1"/>
</dbReference>
<keyword evidence="11" id="KW-0227">DNA damage</keyword>
<dbReference type="GO" id="GO:0042578">
    <property type="term" value="F:phosphoric ester hydrolase activity"/>
    <property type="evidence" value="ECO:0007669"/>
    <property type="project" value="TreeGrafter"/>
</dbReference>
<keyword evidence="10" id="KW-0235">DNA replication</keyword>
<dbReference type="CDD" id="cd07436">
    <property type="entry name" value="PHP_PolX"/>
    <property type="match status" value="1"/>
</dbReference>
<keyword evidence="13" id="KW-0239">DNA-directed DNA polymerase</keyword>
<evidence type="ECO:0000256" key="11">
    <source>
        <dbReference type="ARBA" id="ARBA00022763"/>
    </source>
</evidence>
<dbReference type="Pfam" id="PF14520">
    <property type="entry name" value="HHH_5"/>
    <property type="match status" value="1"/>
</dbReference>
<comment type="subcellular location">
    <subcellularLocation>
        <location evidence="2">Cytoplasm</location>
    </subcellularLocation>
</comment>
<dbReference type="InterPro" id="IPR003141">
    <property type="entry name" value="Pol/His_phosphatase_N"/>
</dbReference>
<dbReference type="GO" id="GO:0006281">
    <property type="term" value="P:DNA repair"/>
    <property type="evidence" value="ECO:0007669"/>
    <property type="project" value="UniProtKB-KW"/>
</dbReference>
<dbReference type="NCBIfam" id="NF006375">
    <property type="entry name" value="PRK08609.1"/>
    <property type="match status" value="1"/>
</dbReference>
<evidence type="ECO:0000256" key="17">
    <source>
        <dbReference type="ARBA" id="ARBA00035726"/>
    </source>
</evidence>
<comment type="catalytic activity">
    <reaction evidence="18">
        <text>2'-deoxyribonucleotide-(2'-deoxyribose 5'-phosphate)-2'-deoxyribonucleotide-DNA = a 3'-end 2'-deoxyribonucleotide-(2,3-dehydro-2,3-deoxyribose 5'-phosphate)-DNA + a 5'-end 5'-phospho-2'-deoxyribonucleoside-DNA + H(+)</text>
        <dbReference type="Rhea" id="RHEA:66592"/>
        <dbReference type="Rhea" id="RHEA-COMP:13180"/>
        <dbReference type="Rhea" id="RHEA-COMP:16897"/>
        <dbReference type="Rhea" id="RHEA-COMP:17067"/>
        <dbReference type="ChEBI" id="CHEBI:15378"/>
        <dbReference type="ChEBI" id="CHEBI:136412"/>
        <dbReference type="ChEBI" id="CHEBI:157695"/>
        <dbReference type="ChEBI" id="CHEBI:167181"/>
        <dbReference type="EC" id="4.2.99.18"/>
    </reaction>
</comment>
<organism evidence="25 26">
    <name type="scientific">Candidatus Uhrbacteria bacterium GW2011_GWF2_39_13</name>
    <dbReference type="NCBI Taxonomy" id="1618995"/>
    <lineage>
        <taxon>Bacteria</taxon>
        <taxon>Candidatus Uhriibacteriota</taxon>
    </lineage>
</organism>
<dbReference type="EMBL" id="LBWG01000012">
    <property type="protein sequence ID" value="KKR04106.1"/>
    <property type="molecule type" value="Genomic_DNA"/>
</dbReference>
<keyword evidence="14" id="KW-0915">Sodium</keyword>
<evidence type="ECO:0000256" key="14">
    <source>
        <dbReference type="ARBA" id="ARBA00023053"/>
    </source>
</evidence>
<dbReference type="GO" id="GO:0003677">
    <property type="term" value="F:DNA binding"/>
    <property type="evidence" value="ECO:0007669"/>
    <property type="project" value="InterPro"/>
</dbReference>
<evidence type="ECO:0000256" key="4">
    <source>
        <dbReference type="ARBA" id="ARBA00012720"/>
    </source>
</evidence>
<sequence>MSPKKITNKEIIEIFREIALYLRAEDVAFKPQAYEVAAESLSSLQQELSDLYQTCGATYLDQIPGVGKSMIEKIEEIIVTGKLSFYVELKKKYPFDMMALSRIQNIGPKTAMKLYRELGVKTLRDLERAAKANKIADLPGMGKKTQDIIVRGIQYLKQDTGRRLIHDVLPFAEELIGKLKTVKGTTHVNIAGSLRRRKETIGDIDLLATSSKPEVLIKAFKNLPQVYEVLEEGSNKLMVRYINGLQGDLLILPPEEYGAALVHFTGSREHNIFLRERAINKKMKLSKHGLWKGSVRITSRTEKQVYKHLGLEWIAPELRVGSDEIEKAAKKQLPDLIEYGSLKGDLQIQTTWSDGIGSIEEMANAAKAYGLSYMAVTDHTHSLHIAQGLDEKRLKQQAEEIDVLNKKIKGFTILKSTECEILKDGKLDLSDTRLKTLDIVSVSVHGHIQMTKKDMTQRIIRALKHPLVNILFHPTGRVVTKREGYELDMDQIIKAAREYHVALEINGSARLDLHEHYIRQAIGEGVKLVISSDAHDSTHLEYLDYGIAQARKGWCTKADILNTKPLKKFLAALKKEK</sequence>
<evidence type="ECO:0000256" key="5">
    <source>
        <dbReference type="ARBA" id="ARBA00020020"/>
    </source>
</evidence>
<evidence type="ECO:0000256" key="9">
    <source>
        <dbReference type="ARBA" id="ARBA00022695"/>
    </source>
</evidence>
<dbReference type="SUPFAM" id="SSF47781">
    <property type="entry name" value="RuvA domain 2-like"/>
    <property type="match status" value="1"/>
</dbReference>
<protein>
    <recommendedName>
        <fullName evidence="5">DNA polymerase beta</fullName>
        <ecNumber evidence="3">2.7.7.7</ecNumber>
        <ecNumber evidence="4">4.2.99.18</ecNumber>
    </recommendedName>
    <alternativeName>
        <fullName evidence="16">5'-deoxyribose-phosphate lyase</fullName>
    </alternativeName>
    <alternativeName>
        <fullName evidence="17">AP lyase</fullName>
    </alternativeName>
</protein>
<comment type="cofactor">
    <cofactor evidence="1">
        <name>Mg(2+)</name>
        <dbReference type="ChEBI" id="CHEBI:18420"/>
    </cofactor>
</comment>
<evidence type="ECO:0000313" key="25">
    <source>
        <dbReference type="EMBL" id="KKR04106.1"/>
    </source>
</evidence>
<feature type="domain" description="Helix-hairpin-helix DNA-binding motif class 1" evidence="22">
    <location>
        <begin position="133"/>
        <end position="152"/>
    </location>
</feature>
<dbReference type="PANTHER" id="PTHR36928">
    <property type="entry name" value="PHOSPHATASE YCDX-RELATED"/>
    <property type="match status" value="1"/>
</dbReference>
<evidence type="ECO:0000256" key="15">
    <source>
        <dbReference type="ARBA" id="ARBA00023204"/>
    </source>
</evidence>
<dbReference type="Gene3D" id="3.20.20.140">
    <property type="entry name" value="Metal-dependent hydrolases"/>
    <property type="match status" value="1"/>
</dbReference>
<dbReference type="InterPro" id="IPR016195">
    <property type="entry name" value="Pol/histidinol_Pase-like"/>
</dbReference>
<feature type="domain" description="Helix-hairpin-helix DNA-binding motif class 1" evidence="22">
    <location>
        <begin position="58"/>
        <end position="77"/>
    </location>
</feature>
<evidence type="ECO:0000256" key="12">
    <source>
        <dbReference type="ARBA" id="ARBA00022843"/>
    </source>
</evidence>
<keyword evidence="12" id="KW-0832">Ubl conjugation</keyword>